<comment type="similarity">
    <text evidence="1">Belongs to the RAD52 family.</text>
</comment>
<keyword evidence="4" id="KW-0234">DNA repair</keyword>
<evidence type="ECO:0000256" key="7">
    <source>
        <dbReference type="SAM" id="MobiDB-lite"/>
    </source>
</evidence>
<dbReference type="HOGENOM" id="CLU_111192_0_0_1"/>
<dbReference type="Gene3D" id="3.30.390.80">
    <property type="entry name" value="DNA repair protein Rad52/59/22"/>
    <property type="match status" value="1"/>
</dbReference>
<dbReference type="InParanoid" id="G3AEQ4"/>
<dbReference type="GO" id="GO:0000724">
    <property type="term" value="P:double-strand break repair via homologous recombination"/>
    <property type="evidence" value="ECO:0007669"/>
    <property type="project" value="TreeGrafter"/>
</dbReference>
<evidence type="ECO:0000256" key="4">
    <source>
        <dbReference type="ARBA" id="ARBA00023204"/>
    </source>
</evidence>
<dbReference type="OrthoDB" id="40048at2759"/>
<dbReference type="SUPFAM" id="SSF54768">
    <property type="entry name" value="dsRNA-binding domain-like"/>
    <property type="match status" value="1"/>
</dbReference>
<dbReference type="PANTHER" id="PTHR12132:SF1">
    <property type="entry name" value="DNA REPAIR PROTEIN RAD52 HOMOLOG"/>
    <property type="match status" value="1"/>
</dbReference>
<dbReference type="InterPro" id="IPR041247">
    <property type="entry name" value="Rad52_fam"/>
</dbReference>
<gene>
    <name evidence="8" type="ORF">SPAPADRAFT_48649</name>
</gene>
<dbReference type="eggNOG" id="KOG4141">
    <property type="taxonomic scope" value="Eukaryota"/>
</dbReference>
<evidence type="ECO:0000256" key="2">
    <source>
        <dbReference type="ARBA" id="ARBA00022763"/>
    </source>
</evidence>
<dbReference type="Pfam" id="PF04098">
    <property type="entry name" value="Rad52_Rad22"/>
    <property type="match status" value="1"/>
</dbReference>
<keyword evidence="2" id="KW-0227">DNA damage</keyword>
<reference evidence="8 9" key="1">
    <citation type="journal article" date="2011" name="Proc. Natl. Acad. Sci. U.S.A.">
        <title>Comparative genomics of xylose-fermenting fungi for enhanced biofuel production.</title>
        <authorList>
            <person name="Wohlbach D.J."/>
            <person name="Kuo A."/>
            <person name="Sato T.K."/>
            <person name="Potts K.M."/>
            <person name="Salamov A.A."/>
            <person name="LaButti K.M."/>
            <person name="Sun H."/>
            <person name="Clum A."/>
            <person name="Pangilinan J.L."/>
            <person name="Lindquist E.A."/>
            <person name="Lucas S."/>
            <person name="Lapidus A."/>
            <person name="Jin M."/>
            <person name="Gunawan C."/>
            <person name="Balan V."/>
            <person name="Dale B.E."/>
            <person name="Jeffries T.W."/>
            <person name="Zinkel R."/>
            <person name="Barry K.W."/>
            <person name="Grigoriev I.V."/>
            <person name="Gasch A.P."/>
        </authorList>
    </citation>
    <scope>NUCLEOTIDE SEQUENCE [LARGE SCALE GENOMIC DNA]</scope>
    <source>
        <strain evidence="9">NRRL Y-27907 / 11-Y1</strain>
    </source>
</reference>
<evidence type="ECO:0000256" key="3">
    <source>
        <dbReference type="ARBA" id="ARBA00023172"/>
    </source>
</evidence>
<keyword evidence="3" id="KW-0233">DNA recombination</keyword>
<evidence type="ECO:0000256" key="1">
    <source>
        <dbReference type="ARBA" id="ARBA00006638"/>
    </source>
</evidence>
<dbReference type="RefSeq" id="XP_007373093.1">
    <property type="nucleotide sequence ID" value="XM_007373031.1"/>
</dbReference>
<evidence type="ECO:0000256" key="5">
    <source>
        <dbReference type="ARBA" id="ARBA00037138"/>
    </source>
</evidence>
<comment type="function">
    <text evidence="5">Involved in DNA double-strand break (DSB) repair and recombination. Promotes the annealing of complementary single-stranded DNA and by stimulation of the RAD51 recombinase.</text>
</comment>
<dbReference type="OMA" id="WAITRIG"/>
<dbReference type="GO" id="GO:0005634">
    <property type="term" value="C:nucleus"/>
    <property type="evidence" value="ECO:0007669"/>
    <property type="project" value="TreeGrafter"/>
</dbReference>
<feature type="compositionally biased region" description="Acidic residues" evidence="7">
    <location>
        <begin position="189"/>
        <end position="207"/>
    </location>
</feature>
<organism evidence="9">
    <name type="scientific">Spathaspora passalidarum (strain NRRL Y-27907 / 11-Y1)</name>
    <dbReference type="NCBI Taxonomy" id="619300"/>
    <lineage>
        <taxon>Eukaryota</taxon>
        <taxon>Fungi</taxon>
        <taxon>Dikarya</taxon>
        <taxon>Ascomycota</taxon>
        <taxon>Saccharomycotina</taxon>
        <taxon>Pichiomycetes</taxon>
        <taxon>Debaryomycetaceae</taxon>
        <taxon>Spathaspora</taxon>
    </lineage>
</organism>
<sequence length="216" mass="24427">MNAFDLKYELSPTDAKELANVPSTLQLFPDVCEFEEGGDVEGYADSNNDYVDDWTLQRIGTLQYRLELLETRQYFGRSGLNSVAAHMIYGLANDVFGFNGWSTTILDCVFADFNEEPEKFSAKCTVKLRITLRSGATMEHYGTGEAVNLPHKYMCYSKCKKQAVTAATRNAILGLKELFYRYEKRELEEEAEEEAGEEAEEETEQEEASLKNVSIG</sequence>
<proteinExistence type="inferred from homology"/>
<dbReference type="GO" id="GO:0006312">
    <property type="term" value="P:mitotic recombination"/>
    <property type="evidence" value="ECO:0007669"/>
    <property type="project" value="TreeGrafter"/>
</dbReference>
<dbReference type="InterPro" id="IPR042525">
    <property type="entry name" value="Rad52_Rad59_Rad22_sf"/>
</dbReference>
<dbReference type="AlphaFoldDB" id="G3AEQ4"/>
<dbReference type="Proteomes" id="UP000000709">
    <property type="component" value="Unassembled WGS sequence"/>
</dbReference>
<dbReference type="FunCoup" id="G3AEQ4">
    <property type="interactions" value="118"/>
</dbReference>
<evidence type="ECO:0000313" key="9">
    <source>
        <dbReference type="Proteomes" id="UP000000709"/>
    </source>
</evidence>
<dbReference type="PANTHER" id="PTHR12132">
    <property type="entry name" value="DNA REPAIR AND RECOMBINATION PROTEIN RAD52, RAD59"/>
    <property type="match status" value="1"/>
</dbReference>
<dbReference type="STRING" id="619300.G3AEQ4"/>
<dbReference type="InterPro" id="IPR007232">
    <property type="entry name" value="Rad52_Rad59_Rad22"/>
</dbReference>
<dbReference type="GeneID" id="18871251"/>
<accession>G3AEQ4</accession>
<feature type="region of interest" description="Disordered" evidence="7">
    <location>
        <begin position="189"/>
        <end position="216"/>
    </location>
</feature>
<dbReference type="GO" id="GO:0045002">
    <property type="term" value="P:double-strand break repair via single-strand annealing"/>
    <property type="evidence" value="ECO:0007669"/>
    <property type="project" value="TreeGrafter"/>
</dbReference>
<protein>
    <recommendedName>
        <fullName evidence="6">DNA repair and recombination protein RAD52</fullName>
    </recommendedName>
</protein>
<dbReference type="EMBL" id="GL996499">
    <property type="protein sequence ID" value="EGW35681.1"/>
    <property type="molecule type" value="Genomic_DNA"/>
</dbReference>
<keyword evidence="9" id="KW-1185">Reference proteome</keyword>
<evidence type="ECO:0000313" key="8">
    <source>
        <dbReference type="EMBL" id="EGW35681.1"/>
    </source>
</evidence>
<name>G3AEQ4_SPAPN</name>
<evidence type="ECO:0000256" key="6">
    <source>
        <dbReference type="ARBA" id="ARBA00041062"/>
    </source>
</evidence>
<dbReference type="KEGG" id="spaa:SPAPADRAFT_48649"/>